<feature type="transmembrane region" description="Helical" evidence="1">
    <location>
        <begin position="12"/>
        <end position="34"/>
    </location>
</feature>
<dbReference type="RefSeq" id="XP_067548847.1">
    <property type="nucleotide sequence ID" value="XM_067690376.1"/>
</dbReference>
<gene>
    <name evidence="3" type="ORF">I9W82_001611</name>
</gene>
<dbReference type="CDD" id="cd07990">
    <property type="entry name" value="LPLAT_LCLAT1-like"/>
    <property type="match status" value="1"/>
</dbReference>
<evidence type="ECO:0000313" key="4">
    <source>
        <dbReference type="Proteomes" id="UP000669133"/>
    </source>
</evidence>
<dbReference type="PANTHER" id="PTHR10983:SF16">
    <property type="entry name" value="LYSOCARDIOLIPIN ACYLTRANSFERASE 1"/>
    <property type="match status" value="1"/>
</dbReference>
<dbReference type="GO" id="GO:0005783">
    <property type="term" value="C:endoplasmic reticulum"/>
    <property type="evidence" value="ECO:0007669"/>
    <property type="project" value="TreeGrafter"/>
</dbReference>
<dbReference type="Pfam" id="PF01553">
    <property type="entry name" value="Acyltransferase"/>
    <property type="match status" value="1"/>
</dbReference>
<name>A0A8H7ZIW6_9ASCO</name>
<protein>
    <recommendedName>
        <fullName evidence="2">Phospholipid/glycerol acyltransferase domain-containing protein</fullName>
    </recommendedName>
</protein>
<dbReference type="GO" id="GO:0016746">
    <property type="term" value="F:acyltransferase activity"/>
    <property type="evidence" value="ECO:0007669"/>
    <property type="project" value="InterPro"/>
</dbReference>
<dbReference type="AlphaFoldDB" id="A0A8H7ZIW6"/>
<keyword evidence="4" id="KW-1185">Reference proteome</keyword>
<comment type="caution">
    <text evidence="3">The sequence shown here is derived from an EMBL/GenBank/DDBJ whole genome shotgun (WGS) entry which is preliminary data.</text>
</comment>
<dbReference type="SUPFAM" id="SSF69593">
    <property type="entry name" value="Glycerol-3-phosphate (1)-acyltransferase"/>
    <property type="match status" value="1"/>
</dbReference>
<dbReference type="GO" id="GO:0036149">
    <property type="term" value="P:phosphatidylinositol acyl-chain remodeling"/>
    <property type="evidence" value="ECO:0007669"/>
    <property type="project" value="TreeGrafter"/>
</dbReference>
<dbReference type="SMART" id="SM00563">
    <property type="entry name" value="PlsC"/>
    <property type="match status" value="1"/>
</dbReference>
<proteinExistence type="predicted"/>
<dbReference type="OrthoDB" id="189226at2759"/>
<evidence type="ECO:0000313" key="3">
    <source>
        <dbReference type="EMBL" id="KAG5419731.1"/>
    </source>
</evidence>
<reference evidence="3 4" key="1">
    <citation type="submission" date="2020-12" db="EMBL/GenBank/DDBJ databases">
        <title>Effect of drift, selection, and recombination on the evolution of hybrid genomes in Candida yeast pathogens.</title>
        <authorList>
            <person name="Mixao V."/>
            <person name="Ksiezopolska E."/>
            <person name="Saus E."/>
            <person name="Boekhout T."/>
            <person name="Gacser A."/>
            <person name="Gabaldon T."/>
        </authorList>
    </citation>
    <scope>NUCLEOTIDE SEQUENCE [LARGE SCALE GENOMIC DNA]</scope>
    <source>
        <strain evidence="3 4">BP57</strain>
    </source>
</reference>
<dbReference type="PROSITE" id="PS51257">
    <property type="entry name" value="PROKAR_LIPOPROTEIN"/>
    <property type="match status" value="1"/>
</dbReference>
<organism evidence="3 4">
    <name type="scientific">Candida metapsilosis</name>
    <dbReference type="NCBI Taxonomy" id="273372"/>
    <lineage>
        <taxon>Eukaryota</taxon>
        <taxon>Fungi</taxon>
        <taxon>Dikarya</taxon>
        <taxon>Ascomycota</taxon>
        <taxon>Saccharomycotina</taxon>
        <taxon>Pichiomycetes</taxon>
        <taxon>Debaryomycetaceae</taxon>
        <taxon>Candida/Lodderomyces clade</taxon>
        <taxon>Candida</taxon>
    </lineage>
</organism>
<keyword evidence="1" id="KW-0472">Membrane</keyword>
<feature type="domain" description="Phospholipid/glycerol acyltransferase" evidence="2">
    <location>
        <begin position="104"/>
        <end position="256"/>
    </location>
</feature>
<feature type="transmembrane region" description="Helical" evidence="1">
    <location>
        <begin position="389"/>
        <end position="410"/>
    </location>
</feature>
<keyword evidence="1" id="KW-0812">Transmembrane</keyword>
<dbReference type="Proteomes" id="UP000669133">
    <property type="component" value="Unassembled WGS sequence"/>
</dbReference>
<keyword evidence="1" id="KW-1133">Transmembrane helix</keyword>
<evidence type="ECO:0000256" key="1">
    <source>
        <dbReference type="SAM" id="Phobius"/>
    </source>
</evidence>
<dbReference type="EMBL" id="JAEOAQ010000002">
    <property type="protein sequence ID" value="KAG5419731.1"/>
    <property type="molecule type" value="Genomic_DNA"/>
</dbReference>
<accession>A0A8H7ZIW6</accession>
<dbReference type="PANTHER" id="PTHR10983">
    <property type="entry name" value="1-ACYLGLYCEROL-3-PHOSPHATE ACYLTRANSFERASE-RELATED"/>
    <property type="match status" value="1"/>
</dbReference>
<sequence>MSIRHSLPVIVIRTAIVAPLFIIGCLAIVFTQLLDVYFFRNSPSTKQAIINETKTHFVILLCGLTSIINPTKFAITIDTKSVPNSQQFHVDSQNHLHTLLQPNSVIISNHQIYTDWLFLWFLTYTSNLSNAVHIILKDLSKLPVLGYGMKNFNFLFLSRKWEHDKVVLTNQLLEIDANARGHGPANGYRLLSSTDKEVKKWPQGVDDSKIWPYELILFPEGTVPSDRTTKKSAEYIASKGLPPLKHVLLPRIRGLYLALQKLRNSVEVVYDVTIAYSGLKEDEYGELVFSLKNFYLRGHGPPAINYFIKGYKLSEIPLGEEALDSTVEASDEDLQRFEDWLLKIWYEKDKLMDNFYKTGEWGVKSNERETKLIVGDFKLKSPLEFLKPYLVLLTVLLLSYTFLSLAYRFAIGRG</sequence>
<dbReference type="InterPro" id="IPR002123">
    <property type="entry name" value="Plipid/glycerol_acylTrfase"/>
</dbReference>
<dbReference type="GeneID" id="93650240"/>
<evidence type="ECO:0000259" key="2">
    <source>
        <dbReference type="SMART" id="SM00563"/>
    </source>
</evidence>